<comment type="caution">
    <text evidence="1">The sequence shown here is derived from an EMBL/GenBank/DDBJ whole genome shotgun (WGS) entry which is preliminary data.</text>
</comment>
<protein>
    <submittedName>
        <fullName evidence="1">Uncharacterized protein</fullName>
    </submittedName>
</protein>
<sequence>MHIGRPVFCKLLTVVKIAGRCYIVSQRIKPYIYNMFSIERDRNAPVKGSPGDTKILETIFYKVNHLITPGNRLDKIRIFLNVFKQSFLIFRHPEEVAFFFNKLDRPAAIRTFSIS</sequence>
<accession>A0A645GRE4</accession>
<reference evidence="1" key="1">
    <citation type="submission" date="2019-08" db="EMBL/GenBank/DDBJ databases">
        <authorList>
            <person name="Kucharzyk K."/>
            <person name="Murdoch R.W."/>
            <person name="Higgins S."/>
            <person name="Loffler F."/>
        </authorList>
    </citation>
    <scope>NUCLEOTIDE SEQUENCE</scope>
</reference>
<organism evidence="1">
    <name type="scientific">bioreactor metagenome</name>
    <dbReference type="NCBI Taxonomy" id="1076179"/>
    <lineage>
        <taxon>unclassified sequences</taxon>
        <taxon>metagenomes</taxon>
        <taxon>ecological metagenomes</taxon>
    </lineage>
</organism>
<evidence type="ECO:0000313" key="1">
    <source>
        <dbReference type="EMBL" id="MPN26554.1"/>
    </source>
</evidence>
<dbReference type="EMBL" id="VSSQ01076123">
    <property type="protein sequence ID" value="MPN26554.1"/>
    <property type="molecule type" value="Genomic_DNA"/>
</dbReference>
<dbReference type="AlphaFoldDB" id="A0A645GRE4"/>
<name>A0A645GRE4_9ZZZZ</name>
<gene>
    <name evidence="1" type="ORF">SDC9_173979</name>
</gene>
<proteinExistence type="predicted"/>